<keyword evidence="5" id="KW-0133">Cell shape</keyword>
<evidence type="ECO:0000256" key="6">
    <source>
        <dbReference type="ARBA" id="ARBA00022989"/>
    </source>
</evidence>
<evidence type="ECO:0000313" key="9">
    <source>
        <dbReference type="EMBL" id="ADL56790.1"/>
    </source>
</evidence>
<keyword evidence="4 8" id="KW-0812">Transmembrane</keyword>
<evidence type="ECO:0000256" key="1">
    <source>
        <dbReference type="ARBA" id="ARBA00004651"/>
    </source>
</evidence>
<keyword evidence="6 8" id="KW-1133">Transmembrane helix</keyword>
<evidence type="ECO:0000256" key="8">
    <source>
        <dbReference type="SAM" id="Phobius"/>
    </source>
</evidence>
<dbReference type="eggNOG" id="COG2891">
    <property type="taxonomic scope" value="Bacteria"/>
</dbReference>
<dbReference type="RefSeq" id="WP_013294692.1">
    <property type="nucleotide sequence ID" value="NC_014394.1"/>
</dbReference>
<gene>
    <name evidence="9" type="ordered locus">Galf_2797</name>
</gene>
<dbReference type="InterPro" id="IPR007227">
    <property type="entry name" value="Cell_shape_determining_MreD"/>
</dbReference>
<dbReference type="Proteomes" id="UP000001235">
    <property type="component" value="Chromosome"/>
</dbReference>
<keyword evidence="10" id="KW-1185">Reference proteome</keyword>
<evidence type="ECO:0000256" key="2">
    <source>
        <dbReference type="ARBA" id="ARBA00007776"/>
    </source>
</evidence>
<comment type="subcellular location">
    <subcellularLocation>
        <location evidence="1">Cell membrane</location>
        <topology evidence="1">Multi-pass membrane protein</topology>
    </subcellularLocation>
</comment>
<sequence length="170" mass="19228">MPFLNHTQPEILRPVSTMFIVTSIVTALLLNGLPWGGLWLTLHPDFVAVVLLYWCTHKPLRIGVGLSWAIGILADVGDASLFGQHALAYTLLAFGGVVLSRRIRMFDLREQTTQVLVILFSTYAVYALVQWQVNGQIVWTYFLGCLTSTLLWVPMSSLFQSMRQMRVDRE</sequence>
<dbReference type="PANTHER" id="PTHR37484">
    <property type="entry name" value="ROD SHAPE-DETERMINING PROTEIN MRED"/>
    <property type="match status" value="1"/>
</dbReference>
<feature type="transmembrane region" description="Helical" evidence="8">
    <location>
        <begin position="115"/>
        <end position="133"/>
    </location>
</feature>
<dbReference type="STRING" id="395494.Galf_2797"/>
<dbReference type="PANTHER" id="PTHR37484:SF1">
    <property type="entry name" value="ROD SHAPE-DETERMINING PROTEIN MRED"/>
    <property type="match status" value="1"/>
</dbReference>
<evidence type="ECO:0000256" key="7">
    <source>
        <dbReference type="ARBA" id="ARBA00023136"/>
    </source>
</evidence>
<dbReference type="AlphaFoldDB" id="D9SDW8"/>
<name>D9SDW8_GALCS</name>
<comment type="similarity">
    <text evidence="2">Belongs to the MreD family.</text>
</comment>
<evidence type="ECO:0000256" key="5">
    <source>
        <dbReference type="ARBA" id="ARBA00022960"/>
    </source>
</evidence>
<dbReference type="GO" id="GO:0008360">
    <property type="term" value="P:regulation of cell shape"/>
    <property type="evidence" value="ECO:0007669"/>
    <property type="project" value="UniProtKB-KW"/>
</dbReference>
<dbReference type="HOGENOM" id="CLU_119315_1_0_4"/>
<dbReference type="OrthoDB" id="5297408at2"/>
<organism evidence="9 10">
    <name type="scientific">Gallionella capsiferriformans (strain ES-2)</name>
    <name type="common">Gallionella ferruginea capsiferriformans (strain ES-2)</name>
    <dbReference type="NCBI Taxonomy" id="395494"/>
    <lineage>
        <taxon>Bacteria</taxon>
        <taxon>Pseudomonadati</taxon>
        <taxon>Pseudomonadota</taxon>
        <taxon>Betaproteobacteria</taxon>
        <taxon>Nitrosomonadales</taxon>
        <taxon>Gallionellaceae</taxon>
        <taxon>Gallionella</taxon>
    </lineage>
</organism>
<dbReference type="PIRSF" id="PIRSF018472">
    <property type="entry name" value="MreD_proteobac"/>
    <property type="match status" value="1"/>
</dbReference>
<dbReference type="EMBL" id="CP002159">
    <property type="protein sequence ID" value="ADL56790.1"/>
    <property type="molecule type" value="Genomic_DNA"/>
</dbReference>
<evidence type="ECO:0000313" key="10">
    <source>
        <dbReference type="Proteomes" id="UP000001235"/>
    </source>
</evidence>
<proteinExistence type="inferred from homology"/>
<protein>
    <submittedName>
        <fullName evidence="9">Rod shape-determining protein MreD</fullName>
    </submittedName>
</protein>
<dbReference type="InterPro" id="IPR026034">
    <property type="entry name" value="MreD_proteobac"/>
</dbReference>
<keyword evidence="7 8" id="KW-0472">Membrane</keyword>
<dbReference type="GO" id="GO:0005886">
    <property type="term" value="C:plasma membrane"/>
    <property type="evidence" value="ECO:0007669"/>
    <property type="project" value="UniProtKB-SubCell"/>
</dbReference>
<dbReference type="NCBIfam" id="TIGR03426">
    <property type="entry name" value="shape_MreD"/>
    <property type="match status" value="1"/>
</dbReference>
<keyword evidence="3" id="KW-1003">Cell membrane</keyword>
<feature type="transmembrane region" description="Helical" evidence="8">
    <location>
        <begin position="86"/>
        <end position="103"/>
    </location>
</feature>
<evidence type="ECO:0000256" key="4">
    <source>
        <dbReference type="ARBA" id="ARBA00022692"/>
    </source>
</evidence>
<reference evidence="9 10" key="1">
    <citation type="submission" date="2010-08" db="EMBL/GenBank/DDBJ databases">
        <title>Complete sequence of Gallionella capsiferriformans ES-2.</title>
        <authorList>
            <consortium name="US DOE Joint Genome Institute"/>
            <person name="Lucas S."/>
            <person name="Copeland A."/>
            <person name="Lapidus A."/>
            <person name="Cheng J.-F."/>
            <person name="Bruce D."/>
            <person name="Goodwin L."/>
            <person name="Pitluck S."/>
            <person name="Chertkov O."/>
            <person name="Davenport K.W."/>
            <person name="Detter J.C."/>
            <person name="Han C."/>
            <person name="Tapia R."/>
            <person name="Land M."/>
            <person name="Hauser L."/>
            <person name="Chang Y.-J."/>
            <person name="Jeffries C."/>
            <person name="Kyrpides N."/>
            <person name="Ivanova N."/>
            <person name="Mikhailova N."/>
            <person name="Shelobolina E.S."/>
            <person name="Picardal F."/>
            <person name="Roden E."/>
            <person name="Emerson D."/>
            <person name="Woyke T."/>
        </authorList>
    </citation>
    <scope>NUCLEOTIDE SEQUENCE [LARGE SCALE GENOMIC DNA]</scope>
    <source>
        <strain evidence="9 10">ES-2</strain>
    </source>
</reference>
<dbReference type="Pfam" id="PF04093">
    <property type="entry name" value="MreD"/>
    <property type="match status" value="1"/>
</dbReference>
<accession>D9SDW8</accession>
<dbReference type="KEGG" id="gca:Galf_2797"/>
<feature type="transmembrane region" description="Helical" evidence="8">
    <location>
        <begin position="139"/>
        <end position="159"/>
    </location>
</feature>
<evidence type="ECO:0000256" key="3">
    <source>
        <dbReference type="ARBA" id="ARBA00022475"/>
    </source>
</evidence>